<reference evidence="3" key="1">
    <citation type="journal article" date="2019" name="Int. J. Syst. Evol. Microbiol.">
        <title>The Global Catalogue of Microorganisms (GCM) 10K type strain sequencing project: providing services to taxonomists for standard genome sequencing and annotation.</title>
        <authorList>
            <consortium name="The Broad Institute Genomics Platform"/>
            <consortium name="The Broad Institute Genome Sequencing Center for Infectious Disease"/>
            <person name="Wu L."/>
            <person name="Ma J."/>
        </authorList>
    </citation>
    <scope>NUCLEOTIDE SEQUENCE [LARGE SCALE GENOMIC DNA]</scope>
    <source>
        <strain evidence="3">JCM 9092</strain>
    </source>
</reference>
<dbReference type="Gene3D" id="1.25.40.10">
    <property type="entry name" value="Tetratricopeptide repeat domain"/>
    <property type="match status" value="1"/>
</dbReference>
<dbReference type="Proteomes" id="UP001501637">
    <property type="component" value="Unassembled WGS sequence"/>
</dbReference>
<keyword evidence="3" id="KW-1185">Reference proteome</keyword>
<accession>A0ABP6M9X6</accession>
<evidence type="ECO:0000313" key="2">
    <source>
        <dbReference type="EMBL" id="GAA3092418.1"/>
    </source>
</evidence>
<evidence type="ECO:0008006" key="4">
    <source>
        <dbReference type="Google" id="ProtNLM"/>
    </source>
</evidence>
<dbReference type="SUPFAM" id="SSF81901">
    <property type="entry name" value="HCP-like"/>
    <property type="match status" value="1"/>
</dbReference>
<dbReference type="EMBL" id="BAAAUG010000022">
    <property type="protein sequence ID" value="GAA3092418.1"/>
    <property type="molecule type" value="Genomic_DNA"/>
</dbReference>
<protein>
    <recommendedName>
        <fullName evidence="4">Tetratricopeptide repeat protein</fullName>
    </recommendedName>
</protein>
<feature type="region of interest" description="Disordered" evidence="1">
    <location>
        <begin position="116"/>
        <end position="137"/>
    </location>
</feature>
<evidence type="ECO:0000256" key="1">
    <source>
        <dbReference type="SAM" id="MobiDB-lite"/>
    </source>
</evidence>
<dbReference type="InterPro" id="IPR011990">
    <property type="entry name" value="TPR-like_helical_dom_sf"/>
</dbReference>
<gene>
    <name evidence="2" type="ORF">GCM10010449_15220</name>
</gene>
<sequence>MDAAVEAARRAVDRGVPGAVYNLAVYVAEAGHLEEAVDTYRSVMASGDLDACGNLGLLLEDLACPAEAERVYGEAINAGRTDLWLNLGNLFSHEGRLEEACAHGDLRCSIDPASMERSSRDRFRDRAADRPPHLRRG</sequence>
<feature type="compositionally biased region" description="Basic and acidic residues" evidence="1">
    <location>
        <begin position="117"/>
        <end position="137"/>
    </location>
</feature>
<organism evidence="2 3">
    <name type="scientific">Streptomyces rectiviolaceus</name>
    <dbReference type="NCBI Taxonomy" id="332591"/>
    <lineage>
        <taxon>Bacteria</taxon>
        <taxon>Bacillati</taxon>
        <taxon>Actinomycetota</taxon>
        <taxon>Actinomycetes</taxon>
        <taxon>Kitasatosporales</taxon>
        <taxon>Streptomycetaceae</taxon>
        <taxon>Streptomyces</taxon>
    </lineage>
</organism>
<evidence type="ECO:0000313" key="3">
    <source>
        <dbReference type="Proteomes" id="UP001501637"/>
    </source>
</evidence>
<dbReference type="Pfam" id="PF13432">
    <property type="entry name" value="TPR_16"/>
    <property type="match status" value="1"/>
</dbReference>
<name>A0ABP6M9X6_9ACTN</name>
<proteinExistence type="predicted"/>
<comment type="caution">
    <text evidence="2">The sequence shown here is derived from an EMBL/GenBank/DDBJ whole genome shotgun (WGS) entry which is preliminary data.</text>
</comment>
<dbReference type="RefSeq" id="WP_344519691.1">
    <property type="nucleotide sequence ID" value="NZ_BAAAUG010000022.1"/>
</dbReference>